<name>A0AAF0ZW12_SOLVR</name>
<dbReference type="SUPFAM" id="SSF56672">
    <property type="entry name" value="DNA/RNA polymerases"/>
    <property type="match status" value="1"/>
</dbReference>
<evidence type="ECO:0000313" key="4">
    <source>
        <dbReference type="Proteomes" id="UP001234989"/>
    </source>
</evidence>
<dbReference type="AlphaFoldDB" id="A0AAF0ZW12"/>
<dbReference type="InterPro" id="IPR043502">
    <property type="entry name" value="DNA/RNA_pol_sf"/>
</dbReference>
<feature type="domain" description="Reverse transcriptase/retrotransposon-derived protein RNase H-like" evidence="2">
    <location>
        <begin position="314"/>
        <end position="391"/>
    </location>
</feature>
<dbReference type="Pfam" id="PF17919">
    <property type="entry name" value="RT_RNaseH_2"/>
    <property type="match status" value="1"/>
</dbReference>
<dbReference type="InterPro" id="IPR043128">
    <property type="entry name" value="Rev_trsase/Diguanyl_cyclase"/>
</dbReference>
<dbReference type="Gene3D" id="3.10.10.10">
    <property type="entry name" value="HIV Type 1 Reverse Transcriptase, subunit A, domain 1"/>
    <property type="match status" value="1"/>
</dbReference>
<dbReference type="Pfam" id="PF00078">
    <property type="entry name" value="RVT_1"/>
    <property type="match status" value="1"/>
</dbReference>
<dbReference type="PANTHER" id="PTHR24559:SF444">
    <property type="entry name" value="REVERSE TRANSCRIPTASE DOMAIN-CONTAINING PROTEIN"/>
    <property type="match status" value="1"/>
</dbReference>
<dbReference type="InterPro" id="IPR041577">
    <property type="entry name" value="RT_RNaseH_2"/>
</dbReference>
<protein>
    <recommendedName>
        <fullName evidence="5">Reverse transcriptase domain-containing protein</fullName>
    </recommendedName>
</protein>
<evidence type="ECO:0008006" key="5">
    <source>
        <dbReference type="Google" id="ProtNLM"/>
    </source>
</evidence>
<feature type="domain" description="Reverse transcriptase" evidence="1">
    <location>
        <begin position="91"/>
        <end position="250"/>
    </location>
</feature>
<accession>A0AAF0ZW12</accession>
<dbReference type="EMBL" id="CP133621">
    <property type="protein sequence ID" value="WMV50989.1"/>
    <property type="molecule type" value="Genomic_DNA"/>
</dbReference>
<organism evidence="3 4">
    <name type="scientific">Solanum verrucosum</name>
    <dbReference type="NCBI Taxonomy" id="315347"/>
    <lineage>
        <taxon>Eukaryota</taxon>
        <taxon>Viridiplantae</taxon>
        <taxon>Streptophyta</taxon>
        <taxon>Embryophyta</taxon>
        <taxon>Tracheophyta</taxon>
        <taxon>Spermatophyta</taxon>
        <taxon>Magnoliopsida</taxon>
        <taxon>eudicotyledons</taxon>
        <taxon>Gunneridae</taxon>
        <taxon>Pentapetalae</taxon>
        <taxon>asterids</taxon>
        <taxon>lamiids</taxon>
        <taxon>Solanales</taxon>
        <taxon>Solanaceae</taxon>
        <taxon>Solanoideae</taxon>
        <taxon>Solaneae</taxon>
        <taxon>Solanum</taxon>
    </lineage>
</organism>
<evidence type="ECO:0000259" key="2">
    <source>
        <dbReference type="Pfam" id="PF17919"/>
    </source>
</evidence>
<gene>
    <name evidence="3" type="ORF">MTR67_044374</name>
</gene>
<reference evidence="3" key="1">
    <citation type="submission" date="2023-08" db="EMBL/GenBank/DDBJ databases">
        <title>A de novo genome assembly of Solanum verrucosum Schlechtendal, a Mexican diploid species geographically isolated from the other diploid A-genome species in potato relatives.</title>
        <authorList>
            <person name="Hosaka K."/>
        </authorList>
    </citation>
    <scope>NUCLEOTIDE SEQUENCE</scope>
    <source>
        <tissue evidence="3">Young leaves</tissue>
    </source>
</reference>
<dbReference type="Proteomes" id="UP001234989">
    <property type="component" value="Chromosome 10"/>
</dbReference>
<dbReference type="PANTHER" id="PTHR24559">
    <property type="entry name" value="TRANSPOSON TY3-I GAG-POL POLYPROTEIN"/>
    <property type="match status" value="1"/>
</dbReference>
<dbReference type="FunFam" id="3.30.70.270:FF:000020">
    <property type="entry name" value="Transposon Tf2-6 polyprotein-like Protein"/>
    <property type="match status" value="1"/>
</dbReference>
<dbReference type="CDD" id="cd01647">
    <property type="entry name" value="RT_LTR"/>
    <property type="match status" value="1"/>
</dbReference>
<evidence type="ECO:0000313" key="3">
    <source>
        <dbReference type="EMBL" id="WMV50989.1"/>
    </source>
</evidence>
<dbReference type="Gene3D" id="3.30.70.270">
    <property type="match status" value="2"/>
</dbReference>
<keyword evidence="4" id="KW-1185">Reference proteome</keyword>
<dbReference type="InterPro" id="IPR053134">
    <property type="entry name" value="RNA-dir_DNA_polymerase"/>
</dbReference>
<dbReference type="InterPro" id="IPR000477">
    <property type="entry name" value="RT_dom"/>
</dbReference>
<proteinExistence type="predicted"/>
<evidence type="ECO:0000259" key="1">
    <source>
        <dbReference type="Pfam" id="PF00078"/>
    </source>
</evidence>
<sequence>MMQNSETLTPESVSVVNEFSEVFPDDLSSIPPKREIDFGIDLLSDTQPISIPPYYMALTKLKELKEQLKDFLDKGFIRPSMFPWVAPILFVRKKDGSLCMCINYRKLNRVTIKNKYSLPRIDDLFDQLQGASYFSKIDLWLGYHQLKVKKDDILKMAFRTPYGHYEFMVMAFGLTNTPAAFMELISKAFRQYLDMFVIVFVDDILAYSRSEDDHTDHLKIEFQVLKDQQLFAKFRKYEFWLRSVAFLGHIVSDKGIEVDPKKTNAVKSWPRPLSPSDIRSFFGLVGYYRRCVEGFYSIASPLMTLTQKNVKFIWSEACEKSFQELKDRLTSASVLTLPEGTNGFVVYCDASRIGLGCVLIQNGKVIAYASRQLKINEKNYPTHHLELAAVLSRTPWKLKVKDGARVDGGY</sequence>